<keyword evidence="2" id="KW-1185">Reference proteome</keyword>
<comment type="caution">
    <text evidence="1">The sequence shown here is derived from an EMBL/GenBank/DDBJ whole genome shotgun (WGS) entry which is preliminary data.</text>
</comment>
<protein>
    <submittedName>
        <fullName evidence="1">11640_t:CDS:1</fullName>
    </submittedName>
</protein>
<organism evidence="1 2">
    <name type="scientific">Dentiscutata erythropus</name>
    <dbReference type="NCBI Taxonomy" id="1348616"/>
    <lineage>
        <taxon>Eukaryota</taxon>
        <taxon>Fungi</taxon>
        <taxon>Fungi incertae sedis</taxon>
        <taxon>Mucoromycota</taxon>
        <taxon>Glomeromycotina</taxon>
        <taxon>Glomeromycetes</taxon>
        <taxon>Diversisporales</taxon>
        <taxon>Gigasporaceae</taxon>
        <taxon>Dentiscutata</taxon>
    </lineage>
</organism>
<dbReference type="EMBL" id="CAJVPY010001417">
    <property type="protein sequence ID" value="CAG8521168.1"/>
    <property type="molecule type" value="Genomic_DNA"/>
</dbReference>
<accession>A0A9N9A9R1</accession>
<evidence type="ECO:0000313" key="1">
    <source>
        <dbReference type="EMBL" id="CAG8521168.1"/>
    </source>
</evidence>
<proteinExistence type="predicted"/>
<gene>
    <name evidence="1" type="ORF">DERYTH_LOCUS3877</name>
</gene>
<evidence type="ECO:0000313" key="2">
    <source>
        <dbReference type="Proteomes" id="UP000789405"/>
    </source>
</evidence>
<dbReference type="Proteomes" id="UP000789405">
    <property type="component" value="Unassembled WGS sequence"/>
</dbReference>
<dbReference type="AlphaFoldDB" id="A0A9N9A9R1"/>
<name>A0A9N9A9R1_9GLOM</name>
<reference evidence="1" key="1">
    <citation type="submission" date="2021-06" db="EMBL/GenBank/DDBJ databases">
        <authorList>
            <person name="Kallberg Y."/>
            <person name="Tangrot J."/>
            <person name="Rosling A."/>
        </authorList>
    </citation>
    <scope>NUCLEOTIDE SEQUENCE</scope>
    <source>
        <strain evidence="1">MA453B</strain>
    </source>
</reference>
<sequence>MKPEALAIANSYRVNEVSSVGISGSQEQHRTGQVNLKISDRFLAFGIFGNQDESLSECQTGSQKV</sequence>